<keyword evidence="2" id="KW-1185">Reference proteome</keyword>
<reference evidence="1 2" key="1">
    <citation type="submission" date="2021-07" db="EMBL/GenBank/DDBJ databases">
        <title>The Aristolochia fimbriata genome: insights into angiosperm evolution, floral development and chemical biosynthesis.</title>
        <authorList>
            <person name="Jiao Y."/>
        </authorList>
    </citation>
    <scope>NUCLEOTIDE SEQUENCE [LARGE SCALE GENOMIC DNA]</scope>
    <source>
        <strain evidence="1">IBCAS-2021</strain>
        <tissue evidence="1">Leaf</tissue>
    </source>
</reference>
<dbReference type="AlphaFoldDB" id="A0AAV7EK17"/>
<dbReference type="PANTHER" id="PTHR34676:SF8">
    <property type="entry name" value="TRANSMEMBRANE PROTEIN"/>
    <property type="match status" value="1"/>
</dbReference>
<sequence length="125" mass="14065">MEPQKEVVQAVKPPVLDDTNFPYRKTQIRAFIKALDEKAWKSVLTSWTPPTITNAADDTTAKLEIDWTVAEDKVSNQNAKALNAIFYGVDQERFKLISTCESAKDAWEILSTTYEGTIGVRLSKL</sequence>
<evidence type="ECO:0000313" key="2">
    <source>
        <dbReference type="Proteomes" id="UP000825729"/>
    </source>
</evidence>
<evidence type="ECO:0000313" key="1">
    <source>
        <dbReference type="EMBL" id="KAG9447558.1"/>
    </source>
</evidence>
<proteinExistence type="predicted"/>
<dbReference type="PANTHER" id="PTHR34676">
    <property type="entry name" value="DUF4219 DOMAIN-CONTAINING PROTEIN-RELATED"/>
    <property type="match status" value="1"/>
</dbReference>
<comment type="caution">
    <text evidence="1">The sequence shown here is derived from an EMBL/GenBank/DDBJ whole genome shotgun (WGS) entry which is preliminary data.</text>
</comment>
<accession>A0AAV7EK17</accession>
<organism evidence="1 2">
    <name type="scientific">Aristolochia fimbriata</name>
    <name type="common">White veined hardy Dutchman's pipe vine</name>
    <dbReference type="NCBI Taxonomy" id="158543"/>
    <lineage>
        <taxon>Eukaryota</taxon>
        <taxon>Viridiplantae</taxon>
        <taxon>Streptophyta</taxon>
        <taxon>Embryophyta</taxon>
        <taxon>Tracheophyta</taxon>
        <taxon>Spermatophyta</taxon>
        <taxon>Magnoliopsida</taxon>
        <taxon>Magnoliidae</taxon>
        <taxon>Piperales</taxon>
        <taxon>Aristolochiaceae</taxon>
        <taxon>Aristolochia</taxon>
    </lineage>
</organism>
<dbReference type="Pfam" id="PF14223">
    <property type="entry name" value="Retrotran_gag_2"/>
    <property type="match status" value="1"/>
</dbReference>
<dbReference type="Proteomes" id="UP000825729">
    <property type="component" value="Unassembled WGS sequence"/>
</dbReference>
<name>A0AAV7EK17_ARIFI</name>
<protein>
    <recommendedName>
        <fullName evidence="3">Gag-pol polyprotein</fullName>
    </recommendedName>
</protein>
<gene>
    <name evidence="1" type="ORF">H6P81_013686</name>
</gene>
<evidence type="ECO:0008006" key="3">
    <source>
        <dbReference type="Google" id="ProtNLM"/>
    </source>
</evidence>
<dbReference type="EMBL" id="JAINDJ010000005">
    <property type="protein sequence ID" value="KAG9447558.1"/>
    <property type="molecule type" value="Genomic_DNA"/>
</dbReference>